<reference evidence="1" key="1">
    <citation type="submission" date="2021-06" db="EMBL/GenBank/DDBJ databases">
        <authorList>
            <person name="Kallberg Y."/>
            <person name="Tangrot J."/>
            <person name="Rosling A."/>
        </authorList>
    </citation>
    <scope>NUCLEOTIDE SEQUENCE</scope>
    <source>
        <strain evidence="1">IL203A</strain>
    </source>
</reference>
<organism evidence="1 2">
    <name type="scientific">Dentiscutata heterogama</name>
    <dbReference type="NCBI Taxonomy" id="1316150"/>
    <lineage>
        <taxon>Eukaryota</taxon>
        <taxon>Fungi</taxon>
        <taxon>Fungi incertae sedis</taxon>
        <taxon>Mucoromycota</taxon>
        <taxon>Glomeromycotina</taxon>
        <taxon>Glomeromycetes</taxon>
        <taxon>Diversisporales</taxon>
        <taxon>Gigasporaceae</taxon>
        <taxon>Dentiscutata</taxon>
    </lineage>
</organism>
<dbReference type="EMBL" id="CAJVPU010000756">
    <property type="protein sequence ID" value="CAG8461184.1"/>
    <property type="molecule type" value="Genomic_DNA"/>
</dbReference>
<dbReference type="Proteomes" id="UP000789702">
    <property type="component" value="Unassembled WGS sequence"/>
</dbReference>
<comment type="caution">
    <text evidence="1">The sequence shown here is derived from an EMBL/GenBank/DDBJ whole genome shotgun (WGS) entry which is preliminary data.</text>
</comment>
<proteinExistence type="predicted"/>
<gene>
    <name evidence="1" type="ORF">DHETER_LOCUS1291</name>
</gene>
<keyword evidence="2" id="KW-1185">Reference proteome</keyword>
<sequence length="256" mass="29991">MSESVPLLETREDLHNLIDCKEQFWLIFCSSSATNLPTDVSKIPYEYRLRCKSFWICSYVIEGYITEFNNETNSASSTKADNSNQPEFIKYAEIISDPVWKYVVIEFRYFQNGTEFPVLTVTSRIVNHFTNEIEIVFTASNDNDLDLKSCKYRISWTWWFNGFIWRLCENANETDFKKIAFFKGSPGWGLTFSSVDRKINYGYSTKSTFFWDLHKKDIFIDRAAPFPPAIPALYAAYYDYLESEPDYSRLLVVVDI</sequence>
<protein>
    <submittedName>
        <fullName evidence="1">9121_t:CDS:1</fullName>
    </submittedName>
</protein>
<evidence type="ECO:0000313" key="1">
    <source>
        <dbReference type="EMBL" id="CAG8461184.1"/>
    </source>
</evidence>
<evidence type="ECO:0000313" key="2">
    <source>
        <dbReference type="Proteomes" id="UP000789702"/>
    </source>
</evidence>
<name>A0ACA9KAL1_9GLOM</name>
<accession>A0ACA9KAL1</accession>